<dbReference type="Pfam" id="PF18701">
    <property type="entry name" value="DUF5641"/>
    <property type="match status" value="1"/>
</dbReference>
<dbReference type="InterPro" id="IPR036397">
    <property type="entry name" value="RNaseH_sf"/>
</dbReference>
<reference evidence="2 3" key="1">
    <citation type="submission" date="2024-09" db="EMBL/GenBank/DDBJ databases">
        <title>A chromosome-level genome assembly of Gray's grenadier anchovy, Coilia grayii.</title>
        <authorList>
            <person name="Fu Z."/>
        </authorList>
    </citation>
    <scope>NUCLEOTIDE SEQUENCE [LARGE SCALE GENOMIC DNA]</scope>
    <source>
        <strain evidence="2">G4</strain>
        <tissue evidence="2">Muscle</tissue>
    </source>
</reference>
<evidence type="ECO:0000313" key="3">
    <source>
        <dbReference type="Proteomes" id="UP001591681"/>
    </source>
</evidence>
<dbReference type="Proteomes" id="UP001591681">
    <property type="component" value="Unassembled WGS sequence"/>
</dbReference>
<name>A0ABD1JE23_9TELE</name>
<keyword evidence="3" id="KW-1185">Reference proteome</keyword>
<proteinExistence type="predicted"/>
<dbReference type="AlphaFoldDB" id="A0ABD1JE23"/>
<feature type="domain" description="DUF5641" evidence="1">
    <location>
        <begin position="160"/>
        <end position="256"/>
    </location>
</feature>
<sequence>MSASSCINALRRFFSIREPVKQLRSDRGTNFVGADTNLKAATDAAEESVRTYLSSQRCTWVFNPPYASNMGGSWERMIGTARRILDSMLLQAGRSKVTHKILCTFIAEVTAIINFRPLIPVSSDPEAPLILTSAMLLTQKIGTPPAPLGDGSEANLLKHQWKRVQSLAETFWARWRREYLSVLQARQKWHVKKPNLKEGDIVLLKDKQARRNEWSIGRVVKTFPSDDGLVRKVDVKVASHHPAKTYLRPVSELVLLLEAETV</sequence>
<gene>
    <name evidence="2" type="ORF">ACEWY4_018732</name>
</gene>
<evidence type="ECO:0000313" key="2">
    <source>
        <dbReference type="EMBL" id="KAL2085412.1"/>
    </source>
</evidence>
<dbReference type="InterPro" id="IPR040676">
    <property type="entry name" value="DUF5641"/>
</dbReference>
<organism evidence="2 3">
    <name type="scientific">Coilia grayii</name>
    <name type="common">Gray's grenadier anchovy</name>
    <dbReference type="NCBI Taxonomy" id="363190"/>
    <lineage>
        <taxon>Eukaryota</taxon>
        <taxon>Metazoa</taxon>
        <taxon>Chordata</taxon>
        <taxon>Craniata</taxon>
        <taxon>Vertebrata</taxon>
        <taxon>Euteleostomi</taxon>
        <taxon>Actinopterygii</taxon>
        <taxon>Neopterygii</taxon>
        <taxon>Teleostei</taxon>
        <taxon>Clupei</taxon>
        <taxon>Clupeiformes</taxon>
        <taxon>Clupeoidei</taxon>
        <taxon>Engraulidae</taxon>
        <taxon>Coilinae</taxon>
        <taxon>Coilia</taxon>
    </lineage>
</organism>
<protein>
    <recommendedName>
        <fullName evidence="1">DUF5641 domain-containing protein</fullName>
    </recommendedName>
</protein>
<dbReference type="PANTHER" id="PTHR47331">
    <property type="entry name" value="PHD-TYPE DOMAIN-CONTAINING PROTEIN"/>
    <property type="match status" value="1"/>
</dbReference>
<dbReference type="Gene3D" id="3.30.420.10">
    <property type="entry name" value="Ribonuclease H-like superfamily/Ribonuclease H"/>
    <property type="match status" value="1"/>
</dbReference>
<dbReference type="SUPFAM" id="SSF53098">
    <property type="entry name" value="Ribonuclease H-like"/>
    <property type="match status" value="1"/>
</dbReference>
<dbReference type="InterPro" id="IPR012337">
    <property type="entry name" value="RNaseH-like_sf"/>
</dbReference>
<dbReference type="EMBL" id="JBHFQA010000016">
    <property type="protein sequence ID" value="KAL2085412.1"/>
    <property type="molecule type" value="Genomic_DNA"/>
</dbReference>
<comment type="caution">
    <text evidence="2">The sequence shown here is derived from an EMBL/GenBank/DDBJ whole genome shotgun (WGS) entry which is preliminary data.</text>
</comment>
<dbReference type="PANTHER" id="PTHR47331:SF6">
    <property type="entry name" value="DOUBLECORTIN DOMAIN-CONTAINING PROTEIN"/>
    <property type="match status" value="1"/>
</dbReference>
<accession>A0ABD1JE23</accession>
<evidence type="ECO:0000259" key="1">
    <source>
        <dbReference type="Pfam" id="PF18701"/>
    </source>
</evidence>